<proteinExistence type="predicted"/>
<reference evidence="6 7" key="1">
    <citation type="submission" date="2022-01" db="EMBL/GenBank/DDBJ databases">
        <authorList>
            <person name="Xiong W."/>
            <person name="Schranz E."/>
        </authorList>
    </citation>
    <scope>NUCLEOTIDE SEQUENCE [LARGE SCALE GENOMIC DNA]</scope>
</reference>
<accession>A0AAU9LKE0</accession>
<comment type="caution">
    <text evidence="6">The sequence shown here is derived from an EMBL/GenBank/DDBJ whole genome shotgun (WGS) entry which is preliminary data.</text>
</comment>
<evidence type="ECO:0000313" key="6">
    <source>
        <dbReference type="EMBL" id="CAH1416049.1"/>
    </source>
</evidence>
<dbReference type="PANTHER" id="PTHR18934">
    <property type="entry name" value="ATP-DEPENDENT RNA HELICASE"/>
    <property type="match status" value="1"/>
</dbReference>
<keyword evidence="3" id="KW-0547">Nucleotide-binding</keyword>
<comment type="catalytic activity">
    <reaction evidence="4">
        <text>ATP + H2O = ADP + phosphate + H(+)</text>
        <dbReference type="Rhea" id="RHEA:13065"/>
        <dbReference type="ChEBI" id="CHEBI:15377"/>
        <dbReference type="ChEBI" id="CHEBI:15378"/>
        <dbReference type="ChEBI" id="CHEBI:30616"/>
        <dbReference type="ChEBI" id="CHEBI:43474"/>
        <dbReference type="ChEBI" id="CHEBI:456216"/>
        <dbReference type="EC" id="3.6.4.13"/>
    </reaction>
</comment>
<evidence type="ECO:0000256" key="1">
    <source>
        <dbReference type="ARBA" id="ARBA00012552"/>
    </source>
</evidence>
<dbReference type="GO" id="GO:0003724">
    <property type="term" value="F:RNA helicase activity"/>
    <property type="evidence" value="ECO:0007669"/>
    <property type="project" value="UniProtKB-EC"/>
</dbReference>
<organism evidence="6 7">
    <name type="scientific">Lactuca virosa</name>
    <dbReference type="NCBI Taxonomy" id="75947"/>
    <lineage>
        <taxon>Eukaryota</taxon>
        <taxon>Viridiplantae</taxon>
        <taxon>Streptophyta</taxon>
        <taxon>Embryophyta</taxon>
        <taxon>Tracheophyta</taxon>
        <taxon>Spermatophyta</taxon>
        <taxon>Magnoliopsida</taxon>
        <taxon>eudicotyledons</taxon>
        <taxon>Gunneridae</taxon>
        <taxon>Pentapetalae</taxon>
        <taxon>asterids</taxon>
        <taxon>campanulids</taxon>
        <taxon>Asterales</taxon>
        <taxon>Asteraceae</taxon>
        <taxon>Cichorioideae</taxon>
        <taxon>Cichorieae</taxon>
        <taxon>Lactucinae</taxon>
        <taxon>Lactuca</taxon>
    </lineage>
</organism>
<evidence type="ECO:0000313" key="7">
    <source>
        <dbReference type="Proteomes" id="UP001157418"/>
    </source>
</evidence>
<sequence>MGLFVQLAEAAKAQFSRDHSDYFALVRAYEGWKVAEQALSRYEYCWKNFLSAQSMKSIDSLRREFLSLLKDTSVVKSNMVIFNAWNYDENLIRVVICYGLYPGISSIVHNEKSFSLKTVEDGQVLLHSIKVNSVFLRDTNVVSDSVLLLSGGSISKGDIDGHLKMLGGYLEFFMEPSLAEMYLNLRKDLDELFKYKIDYLHRTGRIARMGAKGKFRHFFMESDFSYEETVATGKNYNTVNQKSTIS</sequence>
<keyword evidence="3" id="KW-0347">Helicase</keyword>
<dbReference type="PANTHER" id="PTHR18934:SF146">
    <property type="entry name" value="DEXH-BOX ATP-DEPENDENT RNA HELICASE DEXH5, MITOCHONDRIAL"/>
    <property type="match status" value="1"/>
</dbReference>
<keyword evidence="2" id="KW-0378">Hydrolase</keyword>
<dbReference type="Proteomes" id="UP001157418">
    <property type="component" value="Unassembled WGS sequence"/>
</dbReference>
<evidence type="ECO:0000256" key="3">
    <source>
        <dbReference type="ARBA" id="ARBA00022806"/>
    </source>
</evidence>
<dbReference type="EMBL" id="CAKMRJ010000002">
    <property type="protein sequence ID" value="CAH1416049.1"/>
    <property type="molecule type" value="Genomic_DNA"/>
</dbReference>
<gene>
    <name evidence="6" type="ORF">LVIROSA_LOCUS3846</name>
</gene>
<dbReference type="InterPro" id="IPR059023">
    <property type="entry name" value="RNA_hel_CTD"/>
</dbReference>
<dbReference type="EC" id="3.6.4.13" evidence="1"/>
<name>A0AAU9LKE0_9ASTR</name>
<feature type="domain" description="RNA helicase C-terminal" evidence="5">
    <location>
        <begin position="162"/>
        <end position="198"/>
    </location>
</feature>
<dbReference type="GO" id="GO:0005634">
    <property type="term" value="C:nucleus"/>
    <property type="evidence" value="ECO:0007669"/>
    <property type="project" value="TreeGrafter"/>
</dbReference>
<dbReference type="GO" id="GO:0003723">
    <property type="term" value="F:RNA binding"/>
    <property type="evidence" value="ECO:0007669"/>
    <property type="project" value="TreeGrafter"/>
</dbReference>
<keyword evidence="3" id="KW-0067">ATP-binding</keyword>
<dbReference type="AlphaFoldDB" id="A0AAU9LKE0"/>
<evidence type="ECO:0000259" key="5">
    <source>
        <dbReference type="Pfam" id="PF26026"/>
    </source>
</evidence>
<evidence type="ECO:0000256" key="2">
    <source>
        <dbReference type="ARBA" id="ARBA00022801"/>
    </source>
</evidence>
<evidence type="ECO:0000256" key="4">
    <source>
        <dbReference type="ARBA" id="ARBA00047984"/>
    </source>
</evidence>
<protein>
    <recommendedName>
        <fullName evidence="1">RNA helicase</fullName>
        <ecNumber evidence="1">3.6.4.13</ecNumber>
    </recommendedName>
</protein>
<dbReference type="Pfam" id="PF26026">
    <property type="entry name" value="RNA_hel_CTD"/>
    <property type="match status" value="1"/>
</dbReference>
<keyword evidence="7" id="KW-1185">Reference proteome</keyword>